<dbReference type="PANTHER" id="PTHR39158:SF1">
    <property type="entry name" value="DNAJ HOMOLOG SUBFAMILY C MEMBER 28"/>
    <property type="match status" value="1"/>
</dbReference>
<feature type="domain" description="DnaJ homologue subfamily C member 28 conserved" evidence="2">
    <location>
        <begin position="47"/>
        <end position="106"/>
    </location>
</feature>
<dbReference type="InterPro" id="IPR018961">
    <property type="entry name" value="DnaJ_homolog_subfam-C_membr-28"/>
</dbReference>
<dbReference type="RefSeq" id="WP_206656718.1">
    <property type="nucleotide sequence ID" value="NZ_CP071182.1"/>
</dbReference>
<dbReference type="Pfam" id="PF09350">
    <property type="entry name" value="DJC28_CD"/>
    <property type="match status" value="1"/>
</dbReference>
<dbReference type="AlphaFoldDB" id="A0A9X7VYX2"/>
<dbReference type="EMBL" id="CP071182">
    <property type="protein sequence ID" value="QSO47365.1"/>
    <property type="molecule type" value="Genomic_DNA"/>
</dbReference>
<organism evidence="3 4">
    <name type="scientific">Alicyclobacillus mengziensis</name>
    <dbReference type="NCBI Taxonomy" id="2931921"/>
    <lineage>
        <taxon>Bacteria</taxon>
        <taxon>Bacillati</taxon>
        <taxon>Bacillota</taxon>
        <taxon>Bacilli</taxon>
        <taxon>Bacillales</taxon>
        <taxon>Alicyclobacillaceae</taxon>
        <taxon>Alicyclobacillus</taxon>
    </lineage>
</organism>
<dbReference type="KEGG" id="afx:JZ786_23755"/>
<reference evidence="3 4" key="1">
    <citation type="submission" date="2021-02" db="EMBL/GenBank/DDBJ databases">
        <title>Alicyclobacillus curvatus sp. nov. and Alicyclobacillus mengziensis sp. nov., two acidophilic bacteria isolated from acid mine drainage.</title>
        <authorList>
            <person name="Huang Y."/>
        </authorList>
    </citation>
    <scope>NUCLEOTIDE SEQUENCE [LARGE SCALE GENOMIC DNA]</scope>
    <source>
        <strain evidence="3 4">S30H14</strain>
    </source>
</reference>
<dbReference type="Proteomes" id="UP000663505">
    <property type="component" value="Chromosome"/>
</dbReference>
<feature type="region of interest" description="Disordered" evidence="1">
    <location>
        <begin position="13"/>
        <end position="43"/>
    </location>
</feature>
<keyword evidence="4" id="KW-1185">Reference proteome</keyword>
<protein>
    <submittedName>
        <fullName evidence="3">DUF1992 domain-containing protein</fullName>
    </submittedName>
</protein>
<dbReference type="InterPro" id="IPR052573">
    <property type="entry name" value="DnaJ_C_subfamily_28"/>
</dbReference>
<sequence>MSFLWRRRRRLQRDQIVKEQPNNTEASTETPEEPTSPTLPRVHGGNWMDAVMEQHAKDGGFDNLPGKGKPLNIDLKSDVFDGILKNAGAVPPWIALQQEIRQDIQKAVLLKESEVNVDLDSTIAEINTKIRRFNTQCPTPLLQKRSVSAENIAERLSDW</sequence>
<name>A0A9X7VYX2_9BACL</name>
<gene>
    <name evidence="3" type="ORF">JZ786_23755</name>
</gene>
<dbReference type="PANTHER" id="PTHR39158">
    <property type="entry name" value="OS08G0560600 PROTEIN"/>
    <property type="match status" value="1"/>
</dbReference>
<evidence type="ECO:0000313" key="4">
    <source>
        <dbReference type="Proteomes" id="UP000663505"/>
    </source>
</evidence>
<evidence type="ECO:0000313" key="3">
    <source>
        <dbReference type="EMBL" id="QSO47365.1"/>
    </source>
</evidence>
<evidence type="ECO:0000256" key="1">
    <source>
        <dbReference type="SAM" id="MobiDB-lite"/>
    </source>
</evidence>
<feature type="compositionally biased region" description="Low complexity" evidence="1">
    <location>
        <begin position="21"/>
        <end position="38"/>
    </location>
</feature>
<proteinExistence type="predicted"/>
<accession>A0A9X7VYX2</accession>
<evidence type="ECO:0000259" key="2">
    <source>
        <dbReference type="Pfam" id="PF09350"/>
    </source>
</evidence>